<feature type="compositionally biased region" description="Low complexity" evidence="1">
    <location>
        <begin position="389"/>
        <end position="398"/>
    </location>
</feature>
<feature type="compositionally biased region" description="Basic and acidic residues" evidence="1">
    <location>
        <begin position="511"/>
        <end position="521"/>
    </location>
</feature>
<feature type="region of interest" description="Disordered" evidence="1">
    <location>
        <begin position="1"/>
        <end position="29"/>
    </location>
</feature>
<dbReference type="Proteomes" id="UP000799118">
    <property type="component" value="Unassembled WGS sequence"/>
</dbReference>
<organism evidence="2 3">
    <name type="scientific">Gymnopus androsaceus JB14</name>
    <dbReference type="NCBI Taxonomy" id="1447944"/>
    <lineage>
        <taxon>Eukaryota</taxon>
        <taxon>Fungi</taxon>
        <taxon>Dikarya</taxon>
        <taxon>Basidiomycota</taxon>
        <taxon>Agaricomycotina</taxon>
        <taxon>Agaricomycetes</taxon>
        <taxon>Agaricomycetidae</taxon>
        <taxon>Agaricales</taxon>
        <taxon>Marasmiineae</taxon>
        <taxon>Omphalotaceae</taxon>
        <taxon>Gymnopus</taxon>
    </lineage>
</organism>
<sequence>MAKGAAADRNLSLAPKDPKKPGCKSPLSSVQKNLVNQHLPGWEAVLTKNRLHLGKPSGKSKDPKEVTDWLDATIEAIVAKPEFRDVDETIRNKAEWSEIIRAYFKNHRNNVFIKKNVADLVAHTLATDTDSSIHKDLVAAANVVLLLQSPAAGKDLFCVENEAAIKTLATEKFNDTSAPGQQRALSKLWKNAQDQGDYNKRAETVDIFNNTLGPAEMVLLTGFRDEQDNMKYRRLSKFLKPGAITAKNVFLVEHVKQETAAKDQTILHNLSSVPVLKKLNLDNLSPKQTLLGLRTVNDHLSHSLLLKQTRRTSLTPRSSAFLPVILKAVEMLDIDAQIKLAAYLMTILSVDHPEPFMFHEKADISARVEARRVKEEAEHATSDSPTPPSTLKSPTATPKSPPPTQKLLTPTLPPPPVSSLDTATIAKQGSSAHPVGPTTAEDIPTVSSSLVVTQGNDADQSANDNPPPPMDPSMEESPRLTNLTETATGMEVDAHAGAVVPTQLRGRKQKCKEPASEDRNTRARVQAQPTRAPTPQCSVHGSTTAANANAKPIRRH</sequence>
<evidence type="ECO:0000313" key="2">
    <source>
        <dbReference type="EMBL" id="KAE9389525.1"/>
    </source>
</evidence>
<protein>
    <submittedName>
        <fullName evidence="2">Uncharacterized protein</fullName>
    </submittedName>
</protein>
<dbReference type="OrthoDB" id="2999551at2759"/>
<dbReference type="AlphaFoldDB" id="A0A6A4GWV6"/>
<dbReference type="EMBL" id="ML769693">
    <property type="protein sequence ID" value="KAE9389525.1"/>
    <property type="molecule type" value="Genomic_DNA"/>
</dbReference>
<reference evidence="2" key="1">
    <citation type="journal article" date="2019" name="Environ. Microbiol.">
        <title>Fungal ecological strategies reflected in gene transcription - a case study of two litter decomposers.</title>
        <authorList>
            <person name="Barbi F."/>
            <person name="Kohler A."/>
            <person name="Barry K."/>
            <person name="Baskaran P."/>
            <person name="Daum C."/>
            <person name="Fauchery L."/>
            <person name="Ihrmark K."/>
            <person name="Kuo A."/>
            <person name="LaButti K."/>
            <person name="Lipzen A."/>
            <person name="Morin E."/>
            <person name="Grigoriev I.V."/>
            <person name="Henrissat B."/>
            <person name="Lindahl B."/>
            <person name="Martin F."/>
        </authorList>
    </citation>
    <scope>NUCLEOTIDE SEQUENCE</scope>
    <source>
        <strain evidence="2">JB14</strain>
    </source>
</reference>
<evidence type="ECO:0000256" key="1">
    <source>
        <dbReference type="SAM" id="MobiDB-lite"/>
    </source>
</evidence>
<evidence type="ECO:0000313" key="3">
    <source>
        <dbReference type="Proteomes" id="UP000799118"/>
    </source>
</evidence>
<gene>
    <name evidence="2" type="ORF">BT96DRAFT_946807</name>
</gene>
<name>A0A6A4GWV6_9AGAR</name>
<keyword evidence="3" id="KW-1185">Reference proteome</keyword>
<feature type="region of interest" description="Disordered" evidence="1">
    <location>
        <begin position="369"/>
        <end position="422"/>
    </location>
</feature>
<feature type="compositionally biased region" description="Polar residues" evidence="1">
    <location>
        <begin position="527"/>
        <end position="547"/>
    </location>
</feature>
<proteinExistence type="predicted"/>
<feature type="region of interest" description="Disordered" evidence="1">
    <location>
        <begin position="456"/>
        <end position="556"/>
    </location>
</feature>
<feature type="compositionally biased region" description="Basic and acidic residues" evidence="1">
    <location>
        <begin position="369"/>
        <end position="381"/>
    </location>
</feature>
<accession>A0A6A4GWV6</accession>